<comment type="pathway">
    <text evidence="9">Protein modification; lipoprotein biosynthesis (N-acyl transfer).</text>
</comment>
<name>A0A084UEB4_9HYPH</name>
<organism evidence="11 12">
    <name type="scientific">Nitratireductor basaltis</name>
    <dbReference type="NCBI Taxonomy" id="472175"/>
    <lineage>
        <taxon>Bacteria</taxon>
        <taxon>Pseudomonadati</taxon>
        <taxon>Pseudomonadota</taxon>
        <taxon>Alphaproteobacteria</taxon>
        <taxon>Hyphomicrobiales</taxon>
        <taxon>Phyllobacteriaceae</taxon>
        <taxon>Nitratireductor</taxon>
    </lineage>
</organism>
<protein>
    <recommendedName>
        <fullName evidence="9">Apolipoprotein N-acyltransferase</fullName>
        <shortName evidence="9">ALP N-acyltransferase</shortName>
        <ecNumber evidence="9">2.3.1.269</ecNumber>
    </recommendedName>
</protein>
<keyword evidence="8 9" id="KW-0012">Acyltransferase</keyword>
<dbReference type="InterPro" id="IPR004563">
    <property type="entry name" value="Apolipo_AcylTrfase"/>
</dbReference>
<feature type="domain" description="CN hydrolase" evidence="10">
    <location>
        <begin position="234"/>
        <end position="483"/>
    </location>
</feature>
<keyword evidence="3 9" id="KW-1003">Cell membrane</keyword>
<reference evidence="11 12" key="1">
    <citation type="submission" date="2014-05" db="EMBL/GenBank/DDBJ databases">
        <title>Draft Genome Sequence of Nitratireductor basaltis Strain UMTGB225, A Marine Bacterium Isolated from Green Barrel Tunicate.</title>
        <authorList>
            <person name="Gan H.Y."/>
        </authorList>
    </citation>
    <scope>NUCLEOTIDE SEQUENCE [LARGE SCALE GENOMIC DNA]</scope>
    <source>
        <strain evidence="11 12">UMTGB225</strain>
    </source>
</reference>
<dbReference type="EC" id="2.3.1.269" evidence="9"/>
<evidence type="ECO:0000313" key="11">
    <source>
        <dbReference type="EMBL" id="KFB11300.1"/>
    </source>
</evidence>
<dbReference type="PATRIC" id="fig|472175.3.peg.2337"/>
<dbReference type="Pfam" id="PF20154">
    <property type="entry name" value="LNT_N"/>
    <property type="match status" value="1"/>
</dbReference>
<evidence type="ECO:0000256" key="4">
    <source>
        <dbReference type="ARBA" id="ARBA00022679"/>
    </source>
</evidence>
<feature type="transmembrane region" description="Helical" evidence="9">
    <location>
        <begin position="169"/>
        <end position="190"/>
    </location>
</feature>
<dbReference type="PANTHER" id="PTHR38686">
    <property type="entry name" value="APOLIPOPROTEIN N-ACYLTRANSFERASE"/>
    <property type="match status" value="1"/>
</dbReference>
<evidence type="ECO:0000256" key="7">
    <source>
        <dbReference type="ARBA" id="ARBA00023136"/>
    </source>
</evidence>
<evidence type="ECO:0000259" key="10">
    <source>
        <dbReference type="PROSITE" id="PS50263"/>
    </source>
</evidence>
<keyword evidence="6 9" id="KW-1133">Transmembrane helix</keyword>
<feature type="transmembrane region" description="Helical" evidence="9">
    <location>
        <begin position="25"/>
        <end position="51"/>
    </location>
</feature>
<dbReference type="Proteomes" id="UP000053675">
    <property type="component" value="Unassembled WGS sequence"/>
</dbReference>
<sequence length="518" mass="55129">METLADRVILLSGLKRWLLTITSGAALALTLAPFDFPAVGFVSFALLVWVLDGIAAEKSRLPALSAFFATGFWFSFGYSLASTWWLAIGMLQGGPDLAWAFPLALLLYPAICGVFYGLGAAFAGIIWTEGVGRLAALAFSLAAADWLRSALLPGFAFNPLAMTAMPAPVLMQSASLIGMAGMAALAVFVFSAPATLGHGKHATSSIGLAIALLAAHLGFGIFALDQAHPDDPATAARIVQTASSIDKIINNADYNLNVLISAQRQFKSTSDKSTVILWPGISLPTVLTQNPAILEKIASSVNNREVLVTGTFRTEEGDTPRLYKSVAVVNHNGEIVGASDKKTLLPIIERNFFSAWLQKKDEPNEADNRPSFTAGGPRQTLPLSTNVKALSLFDTEILLFRRVLEQVKDADVILHLSNPAGRSTKLGTYQELRYAQATAALTGTPILRASNSGLSAAIDGNGRILESIAIGTTGVIDLPALPKRAKRILIGQNEVREAIFLAFLGVFALVAWIVGRTN</sequence>
<dbReference type="NCBIfam" id="TIGR00546">
    <property type="entry name" value="lnt"/>
    <property type="match status" value="1"/>
</dbReference>
<keyword evidence="7 9" id="KW-0472">Membrane</keyword>
<dbReference type="STRING" id="472175.EL18_02348"/>
<dbReference type="Gene3D" id="3.60.110.10">
    <property type="entry name" value="Carbon-nitrogen hydrolase"/>
    <property type="match status" value="1"/>
</dbReference>
<feature type="transmembrane region" description="Helical" evidence="9">
    <location>
        <begin position="63"/>
        <end position="87"/>
    </location>
</feature>
<dbReference type="Pfam" id="PF00795">
    <property type="entry name" value="CN_hydrolase"/>
    <property type="match status" value="1"/>
</dbReference>
<dbReference type="RefSeq" id="WP_161781994.1">
    <property type="nucleotide sequence ID" value="NZ_JMQM01000001.1"/>
</dbReference>
<gene>
    <name evidence="9 11" type="primary">lnt</name>
    <name evidence="11" type="ORF">EL18_02348</name>
</gene>
<feature type="transmembrane region" description="Helical" evidence="9">
    <location>
        <begin position="202"/>
        <end position="224"/>
    </location>
</feature>
<feature type="transmembrane region" description="Helical" evidence="9">
    <location>
        <begin position="134"/>
        <end position="157"/>
    </location>
</feature>
<keyword evidence="5 9" id="KW-0812">Transmembrane</keyword>
<dbReference type="GO" id="GO:0005886">
    <property type="term" value="C:plasma membrane"/>
    <property type="evidence" value="ECO:0007669"/>
    <property type="project" value="UniProtKB-SubCell"/>
</dbReference>
<comment type="caution">
    <text evidence="11">The sequence shown here is derived from an EMBL/GenBank/DDBJ whole genome shotgun (WGS) entry which is preliminary data.</text>
</comment>
<dbReference type="PANTHER" id="PTHR38686:SF1">
    <property type="entry name" value="APOLIPOPROTEIN N-ACYLTRANSFERASE"/>
    <property type="match status" value="1"/>
</dbReference>
<comment type="function">
    <text evidence="9">Catalyzes the phospholipid dependent N-acylation of the N-terminal cysteine of apolipoprotein, the last step in lipoprotein maturation.</text>
</comment>
<dbReference type="InterPro" id="IPR036526">
    <property type="entry name" value="C-N_Hydrolase_sf"/>
</dbReference>
<evidence type="ECO:0000256" key="2">
    <source>
        <dbReference type="ARBA" id="ARBA00010065"/>
    </source>
</evidence>
<evidence type="ECO:0000256" key="9">
    <source>
        <dbReference type="HAMAP-Rule" id="MF_01148"/>
    </source>
</evidence>
<dbReference type="UniPathway" id="UPA00666"/>
<comment type="catalytic activity">
    <reaction evidence="9">
        <text>N-terminal S-1,2-diacyl-sn-glyceryl-L-cysteinyl-[lipoprotein] + a glycerophospholipid = N-acyl-S-1,2-diacyl-sn-glyceryl-L-cysteinyl-[lipoprotein] + a 2-acyl-sn-glycero-3-phospholipid + H(+)</text>
        <dbReference type="Rhea" id="RHEA:48228"/>
        <dbReference type="Rhea" id="RHEA-COMP:14681"/>
        <dbReference type="Rhea" id="RHEA-COMP:14684"/>
        <dbReference type="ChEBI" id="CHEBI:15378"/>
        <dbReference type="ChEBI" id="CHEBI:136912"/>
        <dbReference type="ChEBI" id="CHEBI:140656"/>
        <dbReference type="ChEBI" id="CHEBI:140657"/>
        <dbReference type="ChEBI" id="CHEBI:140660"/>
        <dbReference type="EC" id="2.3.1.269"/>
    </reaction>
</comment>
<evidence type="ECO:0000256" key="8">
    <source>
        <dbReference type="ARBA" id="ARBA00023315"/>
    </source>
</evidence>
<keyword evidence="4 9" id="KW-0808">Transferase</keyword>
<feature type="transmembrane region" description="Helical" evidence="9">
    <location>
        <begin position="99"/>
        <end position="127"/>
    </location>
</feature>
<dbReference type="InterPro" id="IPR045378">
    <property type="entry name" value="LNT_N"/>
</dbReference>
<dbReference type="GO" id="GO:0042158">
    <property type="term" value="P:lipoprotein biosynthetic process"/>
    <property type="evidence" value="ECO:0007669"/>
    <property type="project" value="UniProtKB-UniRule"/>
</dbReference>
<comment type="similarity">
    <text evidence="2 9">Belongs to the CN hydrolase family. Apolipoprotein N-acyltransferase subfamily.</text>
</comment>
<dbReference type="HAMAP" id="MF_01148">
    <property type="entry name" value="Lnt"/>
    <property type="match status" value="1"/>
</dbReference>
<proteinExistence type="inferred from homology"/>
<dbReference type="eggNOG" id="COG0815">
    <property type="taxonomic scope" value="Bacteria"/>
</dbReference>
<dbReference type="EMBL" id="JMQM01000001">
    <property type="protein sequence ID" value="KFB11300.1"/>
    <property type="molecule type" value="Genomic_DNA"/>
</dbReference>
<evidence type="ECO:0000256" key="5">
    <source>
        <dbReference type="ARBA" id="ARBA00022692"/>
    </source>
</evidence>
<dbReference type="SUPFAM" id="SSF56317">
    <property type="entry name" value="Carbon-nitrogen hydrolase"/>
    <property type="match status" value="1"/>
</dbReference>
<evidence type="ECO:0000313" key="12">
    <source>
        <dbReference type="Proteomes" id="UP000053675"/>
    </source>
</evidence>
<evidence type="ECO:0000256" key="3">
    <source>
        <dbReference type="ARBA" id="ARBA00022475"/>
    </source>
</evidence>
<dbReference type="AlphaFoldDB" id="A0A084UEB4"/>
<comment type="subcellular location">
    <subcellularLocation>
        <location evidence="1 9">Cell membrane</location>
        <topology evidence="1 9">Multi-pass membrane protein</topology>
    </subcellularLocation>
</comment>
<feature type="transmembrane region" description="Helical" evidence="9">
    <location>
        <begin position="498"/>
        <end position="515"/>
    </location>
</feature>
<dbReference type="PROSITE" id="PS50263">
    <property type="entry name" value="CN_HYDROLASE"/>
    <property type="match status" value="1"/>
</dbReference>
<dbReference type="OrthoDB" id="9804277at2"/>
<keyword evidence="11" id="KW-0449">Lipoprotein</keyword>
<dbReference type="GO" id="GO:0016410">
    <property type="term" value="F:N-acyltransferase activity"/>
    <property type="evidence" value="ECO:0007669"/>
    <property type="project" value="UniProtKB-UniRule"/>
</dbReference>
<accession>A0A084UEB4</accession>
<dbReference type="InterPro" id="IPR003010">
    <property type="entry name" value="C-N_Hydrolase"/>
</dbReference>
<evidence type="ECO:0000256" key="6">
    <source>
        <dbReference type="ARBA" id="ARBA00022989"/>
    </source>
</evidence>
<keyword evidence="12" id="KW-1185">Reference proteome</keyword>
<evidence type="ECO:0000256" key="1">
    <source>
        <dbReference type="ARBA" id="ARBA00004651"/>
    </source>
</evidence>